<feature type="transmembrane region" description="Helical" evidence="1">
    <location>
        <begin position="169"/>
        <end position="192"/>
    </location>
</feature>
<feature type="transmembrane region" description="Helical" evidence="1">
    <location>
        <begin position="123"/>
        <end position="139"/>
    </location>
</feature>
<name>A0A656PMT2_UNCKA</name>
<evidence type="ECO:0008006" key="4">
    <source>
        <dbReference type="Google" id="ProtNLM"/>
    </source>
</evidence>
<comment type="caution">
    <text evidence="2">The sequence shown here is derived from an EMBL/GenBank/DDBJ whole genome shotgun (WGS) entry which is preliminary data.</text>
</comment>
<evidence type="ECO:0000313" key="2">
    <source>
        <dbReference type="EMBL" id="HCQ40709.1"/>
    </source>
</evidence>
<keyword evidence="1" id="KW-0472">Membrane</keyword>
<feature type="transmembrane region" description="Helical" evidence="1">
    <location>
        <begin position="264"/>
        <end position="284"/>
    </location>
</feature>
<feature type="transmembrane region" description="Helical" evidence="1">
    <location>
        <begin position="199"/>
        <end position="218"/>
    </location>
</feature>
<keyword evidence="1" id="KW-1133">Transmembrane helix</keyword>
<keyword evidence="1" id="KW-0812">Transmembrane</keyword>
<feature type="transmembrane region" description="Helical" evidence="1">
    <location>
        <begin position="95"/>
        <end position="117"/>
    </location>
</feature>
<accession>A0A656PMT2</accession>
<dbReference type="AlphaFoldDB" id="A0A656PMT2"/>
<sequence length="362" mass="42301">MKNKFTKFIKIAVVAAMFLAAVFMRIEFFGGFGKDIYAYEKSVEDILTGVNPYKWTVESYSNPDDPGNHGYAYLPLLLYLNSFFYIISKLSGVSFYVLSKIPILLADVGVGILLVKYLYRKNYAALLGALLFWFWNPYFYMKNNYVYTDPLPVFLSLLALYYLDKDDVLAGVFLALAVAAKPYSIVLLPLFLLRSQKPIKIIISSALIGFALSIPFLGSWDDFMTYLNGAVFVHEERFVQGRPFLWFISYYGKVELVRIIPVKFYVYASILSAWLFTSIAHFFFKIKEKYLLAAVCLALFYFFTPVLNRTYMLWIMPVYAITMYGVLGRKLLLYYLSLLSYWVFYYVYIYYWKEGFHIWRPL</sequence>
<dbReference type="Proteomes" id="UP000262056">
    <property type="component" value="Unassembled WGS sequence"/>
</dbReference>
<feature type="transmembrane region" description="Helical" evidence="1">
    <location>
        <begin position="12"/>
        <end position="32"/>
    </location>
</feature>
<protein>
    <recommendedName>
        <fullName evidence="4">DUF2029 domain-containing protein</fullName>
    </recommendedName>
</protein>
<feature type="transmembrane region" description="Helical" evidence="1">
    <location>
        <begin position="291"/>
        <end position="312"/>
    </location>
</feature>
<feature type="transmembrane region" description="Helical" evidence="1">
    <location>
        <begin position="332"/>
        <end position="352"/>
    </location>
</feature>
<proteinExistence type="predicted"/>
<gene>
    <name evidence="2" type="ORF">DIU24_03315</name>
</gene>
<organism evidence="2 3">
    <name type="scientific">candidate division WWE3 bacterium</name>
    <dbReference type="NCBI Taxonomy" id="2053526"/>
    <lineage>
        <taxon>Bacteria</taxon>
        <taxon>Katanobacteria</taxon>
    </lineage>
</organism>
<reference evidence="2 3" key="1">
    <citation type="journal article" date="2018" name="Nat. Biotechnol.">
        <title>A standardized bacterial taxonomy based on genome phylogeny substantially revises the tree of life.</title>
        <authorList>
            <person name="Parks D.H."/>
            <person name="Chuvochina M."/>
            <person name="Waite D.W."/>
            <person name="Rinke C."/>
            <person name="Skarshewski A."/>
            <person name="Chaumeil P.A."/>
            <person name="Hugenholtz P."/>
        </authorList>
    </citation>
    <scope>NUCLEOTIDE SEQUENCE [LARGE SCALE GENOMIC DNA]</scope>
    <source>
        <strain evidence="2">UBA12021</strain>
    </source>
</reference>
<evidence type="ECO:0000313" key="3">
    <source>
        <dbReference type="Proteomes" id="UP000262056"/>
    </source>
</evidence>
<evidence type="ECO:0000256" key="1">
    <source>
        <dbReference type="SAM" id="Phobius"/>
    </source>
</evidence>
<dbReference type="EMBL" id="DQFB01000004">
    <property type="protein sequence ID" value="HCQ40709.1"/>
    <property type="molecule type" value="Genomic_DNA"/>
</dbReference>